<feature type="domain" description="ABC transporter" evidence="11">
    <location>
        <begin position="21"/>
        <end position="256"/>
    </location>
</feature>
<evidence type="ECO:0000256" key="3">
    <source>
        <dbReference type="ARBA" id="ARBA00022448"/>
    </source>
</evidence>
<dbReference type="InterPro" id="IPR003439">
    <property type="entry name" value="ABC_transporter-like_ATP-bd"/>
</dbReference>
<keyword evidence="12" id="KW-0378">Hydrolase</keyword>
<evidence type="ECO:0000256" key="8">
    <source>
        <dbReference type="ARBA" id="ARBA00022840"/>
    </source>
</evidence>
<keyword evidence="6" id="KW-0677">Repeat</keyword>
<dbReference type="RefSeq" id="WP_077380566.1">
    <property type="nucleotide sequence ID" value="NZ_FTPD01000026.1"/>
</dbReference>
<dbReference type="CDD" id="cd03216">
    <property type="entry name" value="ABC_Carb_Monos_I"/>
    <property type="match status" value="1"/>
</dbReference>
<name>A0A1R3VBI6_9HYPH</name>
<dbReference type="SMART" id="SM00382">
    <property type="entry name" value="AAA"/>
    <property type="match status" value="2"/>
</dbReference>
<dbReference type="GO" id="GO:0005524">
    <property type="term" value="F:ATP binding"/>
    <property type="evidence" value="ECO:0007669"/>
    <property type="project" value="UniProtKB-KW"/>
</dbReference>
<dbReference type="SUPFAM" id="SSF52540">
    <property type="entry name" value="P-loop containing nucleoside triphosphate hydrolases"/>
    <property type="match status" value="2"/>
</dbReference>
<evidence type="ECO:0000256" key="6">
    <source>
        <dbReference type="ARBA" id="ARBA00022737"/>
    </source>
</evidence>
<sequence>MTRSTSSATRPQAQADNKPFAVIDRITKRYGIATVLDEISFAIHEGEVHAIVGENGAGKSTIARVLAGLARPDSGHITIDGEIVSDFSVRAAEERGVVLIHQELALAEHLDVAANMFLGHELHRGALLSIAEMTRRAREMLARLGSSVMPRQRVSSLPVSDKQMVEIAKALLRDAKLIIMDEPTAVLTSRETENLFTQVERLRREGVAVVFVSHKLEEVKRIADRVSVLRDGRYQGTWNIEDVTAQQIANLMVGRELNQIYPPKAAAPASSVALSINNFSPDIPSPPITLDIFAGEILGVAGLVGSGRTELFESLVALRGSRGGDLALWGQAIRHSTYRAMLEAGVVYITEDRKGRGLLLNETIAHNVSFLDQILSRFRLVDADKERKARDWAVREFSIDAPYPNVRVGSLSGGNQQKVMLAKSLLNRPRVIVVDEPTRGIDVGTRAQIYRMLRRLADEGNAVVAISSDMQEVVGLSDRVMVMRDNAIAGFLTGTDISEEEIVQLAAGVANNSHDGEK</sequence>
<evidence type="ECO:0000256" key="4">
    <source>
        <dbReference type="ARBA" id="ARBA00022475"/>
    </source>
</evidence>
<feature type="domain" description="ABC transporter" evidence="11">
    <location>
        <begin position="267"/>
        <end position="510"/>
    </location>
</feature>
<dbReference type="InterPro" id="IPR050107">
    <property type="entry name" value="ABC_carbohydrate_import_ATPase"/>
</dbReference>
<dbReference type="PROSITE" id="PS00211">
    <property type="entry name" value="ABC_TRANSPORTER_1"/>
    <property type="match status" value="1"/>
</dbReference>
<keyword evidence="4" id="KW-1003">Cell membrane</keyword>
<evidence type="ECO:0000313" key="13">
    <source>
        <dbReference type="Proteomes" id="UP000188388"/>
    </source>
</evidence>
<keyword evidence="8 12" id="KW-0067">ATP-binding</keyword>
<dbReference type="GO" id="GO:0016887">
    <property type="term" value="F:ATP hydrolysis activity"/>
    <property type="evidence" value="ECO:0007669"/>
    <property type="project" value="InterPro"/>
</dbReference>
<dbReference type="InterPro" id="IPR003593">
    <property type="entry name" value="AAA+_ATPase"/>
</dbReference>
<dbReference type="GO" id="GO:0005886">
    <property type="term" value="C:plasma membrane"/>
    <property type="evidence" value="ECO:0007669"/>
    <property type="project" value="UniProtKB-SubCell"/>
</dbReference>
<evidence type="ECO:0000259" key="11">
    <source>
        <dbReference type="PROSITE" id="PS50893"/>
    </source>
</evidence>
<dbReference type="InterPro" id="IPR017871">
    <property type="entry name" value="ABC_transporter-like_CS"/>
</dbReference>
<evidence type="ECO:0000256" key="9">
    <source>
        <dbReference type="ARBA" id="ARBA00022967"/>
    </source>
</evidence>
<dbReference type="STRING" id="1631249.BQ8794_320075"/>
<protein>
    <submittedName>
        <fullName evidence="12">Ribose import ATP-binding protein RbsA 2</fullName>
        <ecNumber evidence="12">3.6.3.17</ecNumber>
    </submittedName>
</protein>
<keyword evidence="5" id="KW-0762">Sugar transport</keyword>
<evidence type="ECO:0000256" key="1">
    <source>
        <dbReference type="ARBA" id="ARBA00004202"/>
    </source>
</evidence>
<dbReference type="EC" id="3.6.3.17" evidence="12"/>
<proteinExistence type="inferred from homology"/>
<keyword evidence="9" id="KW-1278">Translocase</keyword>
<keyword evidence="3" id="KW-0813">Transport</keyword>
<keyword evidence="7" id="KW-0547">Nucleotide-binding</keyword>
<accession>A0A1R3VBI6</accession>
<reference evidence="13" key="1">
    <citation type="submission" date="2017-01" db="EMBL/GenBank/DDBJ databases">
        <authorList>
            <person name="Brunel B."/>
        </authorList>
    </citation>
    <scope>NUCLEOTIDE SEQUENCE [LARGE SCALE GENOMIC DNA]</scope>
</reference>
<evidence type="ECO:0000256" key="5">
    <source>
        <dbReference type="ARBA" id="ARBA00022597"/>
    </source>
</evidence>
<dbReference type="PROSITE" id="PS50893">
    <property type="entry name" value="ABC_TRANSPORTER_2"/>
    <property type="match status" value="2"/>
</dbReference>
<dbReference type="PANTHER" id="PTHR43790:SF9">
    <property type="entry name" value="GALACTOFURANOSE TRANSPORTER ATP-BINDING PROTEIN YTFR"/>
    <property type="match status" value="1"/>
</dbReference>
<dbReference type="Proteomes" id="UP000188388">
    <property type="component" value="Unassembled WGS sequence"/>
</dbReference>
<dbReference type="Pfam" id="PF00005">
    <property type="entry name" value="ABC_tran"/>
    <property type="match status" value="2"/>
</dbReference>
<keyword evidence="10" id="KW-0472">Membrane</keyword>
<evidence type="ECO:0000256" key="10">
    <source>
        <dbReference type="ARBA" id="ARBA00023136"/>
    </source>
</evidence>
<comment type="similarity">
    <text evidence="2">Belongs to the ABC transporter superfamily.</text>
</comment>
<evidence type="ECO:0000256" key="2">
    <source>
        <dbReference type="ARBA" id="ARBA00005417"/>
    </source>
</evidence>
<evidence type="ECO:0000256" key="7">
    <source>
        <dbReference type="ARBA" id="ARBA00022741"/>
    </source>
</evidence>
<dbReference type="PANTHER" id="PTHR43790">
    <property type="entry name" value="CARBOHYDRATE TRANSPORT ATP-BINDING PROTEIN MG119-RELATED"/>
    <property type="match status" value="1"/>
</dbReference>
<organism evidence="12 13">
    <name type="scientific">Mesorhizobium prunaredense</name>
    <dbReference type="NCBI Taxonomy" id="1631249"/>
    <lineage>
        <taxon>Bacteria</taxon>
        <taxon>Pseudomonadati</taxon>
        <taxon>Pseudomonadota</taxon>
        <taxon>Alphaproteobacteria</taxon>
        <taxon>Hyphomicrobiales</taxon>
        <taxon>Phyllobacteriaceae</taxon>
        <taxon>Mesorhizobium</taxon>
    </lineage>
</organism>
<gene>
    <name evidence="12" type="primary">rbsA</name>
    <name evidence="12" type="ORF">BQ8794_320075</name>
</gene>
<dbReference type="CDD" id="cd03215">
    <property type="entry name" value="ABC_Carb_Monos_II"/>
    <property type="match status" value="1"/>
</dbReference>
<comment type="subcellular location">
    <subcellularLocation>
        <location evidence="1">Cell membrane</location>
        <topology evidence="1">Peripheral membrane protein</topology>
    </subcellularLocation>
</comment>
<keyword evidence="13" id="KW-1185">Reference proteome</keyword>
<dbReference type="InterPro" id="IPR027417">
    <property type="entry name" value="P-loop_NTPase"/>
</dbReference>
<dbReference type="EMBL" id="FTPD01000026">
    <property type="protein sequence ID" value="SIT57253.1"/>
    <property type="molecule type" value="Genomic_DNA"/>
</dbReference>
<evidence type="ECO:0000313" key="12">
    <source>
        <dbReference type="EMBL" id="SIT57253.1"/>
    </source>
</evidence>
<dbReference type="FunFam" id="3.40.50.300:FF:000127">
    <property type="entry name" value="Ribose import ATP-binding protein RbsA"/>
    <property type="match status" value="1"/>
</dbReference>
<dbReference type="Gene3D" id="3.40.50.300">
    <property type="entry name" value="P-loop containing nucleotide triphosphate hydrolases"/>
    <property type="match status" value="2"/>
</dbReference>
<dbReference type="AlphaFoldDB" id="A0A1R3VBI6"/>